<dbReference type="EMBL" id="LXQA010679477">
    <property type="protein sequence ID" value="MCI65647.1"/>
    <property type="molecule type" value="Genomic_DNA"/>
</dbReference>
<organism evidence="1 2">
    <name type="scientific">Trifolium medium</name>
    <dbReference type="NCBI Taxonomy" id="97028"/>
    <lineage>
        <taxon>Eukaryota</taxon>
        <taxon>Viridiplantae</taxon>
        <taxon>Streptophyta</taxon>
        <taxon>Embryophyta</taxon>
        <taxon>Tracheophyta</taxon>
        <taxon>Spermatophyta</taxon>
        <taxon>Magnoliopsida</taxon>
        <taxon>eudicotyledons</taxon>
        <taxon>Gunneridae</taxon>
        <taxon>Pentapetalae</taxon>
        <taxon>rosids</taxon>
        <taxon>fabids</taxon>
        <taxon>Fabales</taxon>
        <taxon>Fabaceae</taxon>
        <taxon>Papilionoideae</taxon>
        <taxon>50 kb inversion clade</taxon>
        <taxon>NPAAA clade</taxon>
        <taxon>Hologalegina</taxon>
        <taxon>IRL clade</taxon>
        <taxon>Trifolieae</taxon>
        <taxon>Trifolium</taxon>
    </lineage>
</organism>
<accession>A0A392TYP7</accession>
<proteinExistence type="predicted"/>
<keyword evidence="2" id="KW-1185">Reference proteome</keyword>
<evidence type="ECO:0000313" key="2">
    <source>
        <dbReference type="Proteomes" id="UP000265520"/>
    </source>
</evidence>
<sequence>KDENLSPVPAEAVGIRWVMQSADGN</sequence>
<dbReference type="AlphaFoldDB" id="A0A392TYP7"/>
<dbReference type="Proteomes" id="UP000265520">
    <property type="component" value="Unassembled WGS sequence"/>
</dbReference>
<name>A0A392TYP7_9FABA</name>
<reference evidence="1 2" key="1">
    <citation type="journal article" date="2018" name="Front. Plant Sci.">
        <title>Red Clover (Trifolium pratense) and Zigzag Clover (T. medium) - A Picture of Genomic Similarities and Differences.</title>
        <authorList>
            <person name="Dluhosova J."/>
            <person name="Istvanek J."/>
            <person name="Nedelnik J."/>
            <person name="Repkova J."/>
        </authorList>
    </citation>
    <scope>NUCLEOTIDE SEQUENCE [LARGE SCALE GENOMIC DNA]</scope>
    <source>
        <strain evidence="2">cv. 10/8</strain>
        <tissue evidence="1">Leaf</tissue>
    </source>
</reference>
<comment type="caution">
    <text evidence="1">The sequence shown here is derived from an EMBL/GenBank/DDBJ whole genome shotgun (WGS) entry which is preliminary data.</text>
</comment>
<protein>
    <submittedName>
        <fullName evidence="1">Uncharacterized protein</fullName>
    </submittedName>
</protein>
<feature type="non-terminal residue" evidence="1">
    <location>
        <position position="1"/>
    </location>
</feature>
<evidence type="ECO:0000313" key="1">
    <source>
        <dbReference type="EMBL" id="MCI65647.1"/>
    </source>
</evidence>